<protein>
    <submittedName>
        <fullName evidence="4">Zinc ABC transporter substrate-binding protein</fullName>
    </submittedName>
</protein>
<evidence type="ECO:0000256" key="1">
    <source>
        <dbReference type="ARBA" id="ARBA00011028"/>
    </source>
</evidence>
<keyword evidence="5" id="KW-1185">Reference proteome</keyword>
<organism evidence="4 5">
    <name type="scientific">Methylacidiphilum caldifontis</name>
    <dbReference type="NCBI Taxonomy" id="2795386"/>
    <lineage>
        <taxon>Bacteria</taxon>
        <taxon>Pseudomonadati</taxon>
        <taxon>Verrucomicrobiota</taxon>
        <taxon>Methylacidiphilae</taxon>
        <taxon>Methylacidiphilales</taxon>
        <taxon>Methylacidiphilaceae</taxon>
        <taxon>Methylacidiphilum (ex Ratnadevi et al. 2023)</taxon>
    </lineage>
</organism>
<dbReference type="InterPro" id="IPR050492">
    <property type="entry name" value="Bact_metal-bind_prot9"/>
</dbReference>
<accession>A0A4Y8PHI4</accession>
<sequence length="305" mass="34013">MGRTVVIAFLFFLLLIPGYGLAKIQVLTSIAPLYCFCVNVGGEYVEVKNLFIGGADPHESSLSAKQLKDIHSSDLIVINGLGMEHWVDLALSAEEKSKKLVVSTLGISPITAAGYHVEKGLAQPEYAFNPHVWLDPNLASIQVMNISKALSLRDPLHKEIFKRNATLYISKLKEIDQLYQQKLDSNRSKKAFFYNDAFMYLANRYGIVVAGIVEECGERGGPSPRKLATILGVMKIKKIPFFYTPFSNAFLVKEIIREGQSRSAEIDAMEGAELHPLMYEKVAKKNLAIFMDVFGGIILSFKRNF</sequence>
<dbReference type="PANTHER" id="PTHR42953:SF3">
    <property type="entry name" value="HIGH-AFFINITY ZINC UPTAKE SYSTEM PROTEIN ZNUA"/>
    <property type="match status" value="1"/>
</dbReference>
<dbReference type="AlphaFoldDB" id="A0A4Y8PHI4"/>
<dbReference type="PANTHER" id="PTHR42953">
    <property type="entry name" value="HIGH-AFFINITY ZINC UPTAKE SYSTEM PROTEIN ZNUA-RELATED"/>
    <property type="match status" value="1"/>
</dbReference>
<evidence type="ECO:0000313" key="4">
    <source>
        <dbReference type="EMBL" id="TFE72091.1"/>
    </source>
</evidence>
<evidence type="ECO:0000313" key="5">
    <source>
        <dbReference type="Proteomes" id="UP000297713"/>
    </source>
</evidence>
<proteinExistence type="inferred from homology"/>
<dbReference type="Gene3D" id="3.40.50.1980">
    <property type="entry name" value="Nitrogenase molybdenum iron protein domain"/>
    <property type="match status" value="2"/>
</dbReference>
<dbReference type="Proteomes" id="UP000297713">
    <property type="component" value="Unassembled WGS sequence"/>
</dbReference>
<gene>
    <name evidence="4" type="ORF">A7Q10_03990</name>
</gene>
<evidence type="ECO:0000256" key="3">
    <source>
        <dbReference type="ARBA" id="ARBA00022729"/>
    </source>
</evidence>
<reference evidence="4 5" key="1">
    <citation type="submission" date="2016-05" db="EMBL/GenBank/DDBJ databases">
        <title>Diversity and Homogeneity among Thermoacidophilic Verrucomicrobia Methanotrophs Linked with Geographical Origin.</title>
        <authorList>
            <person name="Erikstad H.-A."/>
            <person name="Smestad N.B."/>
            <person name="Ceballos R.M."/>
            <person name="Birkeland N.-K."/>
        </authorList>
    </citation>
    <scope>NUCLEOTIDE SEQUENCE [LARGE SCALE GENOMIC DNA]</scope>
    <source>
        <strain evidence="4 5">Phi</strain>
    </source>
</reference>
<comment type="similarity">
    <text evidence="1">Belongs to the bacterial solute-binding protein 9 family.</text>
</comment>
<dbReference type="GO" id="GO:0030001">
    <property type="term" value="P:metal ion transport"/>
    <property type="evidence" value="ECO:0007669"/>
    <property type="project" value="InterPro"/>
</dbReference>
<evidence type="ECO:0000256" key="2">
    <source>
        <dbReference type="ARBA" id="ARBA00022448"/>
    </source>
</evidence>
<dbReference type="InterPro" id="IPR006127">
    <property type="entry name" value="ZnuA-like"/>
</dbReference>
<dbReference type="Pfam" id="PF01297">
    <property type="entry name" value="ZnuA"/>
    <property type="match status" value="1"/>
</dbReference>
<keyword evidence="3" id="KW-0732">Signal</keyword>
<keyword evidence="2" id="KW-0813">Transport</keyword>
<dbReference type="SUPFAM" id="SSF53807">
    <property type="entry name" value="Helical backbone' metal receptor"/>
    <property type="match status" value="1"/>
</dbReference>
<name>A0A4Y8PHI4_9BACT</name>
<dbReference type="GO" id="GO:0046872">
    <property type="term" value="F:metal ion binding"/>
    <property type="evidence" value="ECO:0007669"/>
    <property type="project" value="InterPro"/>
</dbReference>
<dbReference type="EMBL" id="LXQC01000046">
    <property type="protein sequence ID" value="TFE72091.1"/>
    <property type="molecule type" value="Genomic_DNA"/>
</dbReference>
<comment type="caution">
    <text evidence="4">The sequence shown here is derived from an EMBL/GenBank/DDBJ whole genome shotgun (WGS) entry which is preliminary data.</text>
</comment>